<dbReference type="RefSeq" id="WP_207688782.1">
    <property type="nucleotide sequence ID" value="NZ_CP061799.1"/>
</dbReference>
<dbReference type="InterPro" id="IPR030678">
    <property type="entry name" value="Peptide/Ni-bd"/>
</dbReference>
<dbReference type="InterPro" id="IPR039424">
    <property type="entry name" value="SBP_5"/>
</dbReference>
<proteinExistence type="inferred from homology"/>
<keyword evidence="6" id="KW-1185">Reference proteome</keyword>
<dbReference type="InterPro" id="IPR023765">
    <property type="entry name" value="SBP_5_CS"/>
</dbReference>
<dbReference type="GO" id="GO:1904680">
    <property type="term" value="F:peptide transmembrane transporter activity"/>
    <property type="evidence" value="ECO:0007669"/>
    <property type="project" value="TreeGrafter"/>
</dbReference>
<dbReference type="GO" id="GO:0043190">
    <property type="term" value="C:ATP-binding cassette (ABC) transporter complex"/>
    <property type="evidence" value="ECO:0007669"/>
    <property type="project" value="InterPro"/>
</dbReference>
<evidence type="ECO:0000313" key="5">
    <source>
        <dbReference type="EMBL" id="QTA82911.1"/>
    </source>
</evidence>
<dbReference type="PANTHER" id="PTHR30290:SF9">
    <property type="entry name" value="OLIGOPEPTIDE-BINDING PROTEIN APPA"/>
    <property type="match status" value="1"/>
</dbReference>
<keyword evidence="3" id="KW-0732">Signal</keyword>
<dbReference type="Pfam" id="PF00496">
    <property type="entry name" value="SBP_bac_5"/>
    <property type="match status" value="1"/>
</dbReference>
<dbReference type="SUPFAM" id="SSF53850">
    <property type="entry name" value="Periplasmic binding protein-like II"/>
    <property type="match status" value="1"/>
</dbReference>
<dbReference type="KEGG" id="dli:dnl_52970"/>
<dbReference type="Gene3D" id="3.10.105.10">
    <property type="entry name" value="Dipeptide-binding Protein, Domain 3"/>
    <property type="match status" value="1"/>
</dbReference>
<dbReference type="EMBL" id="CP061799">
    <property type="protein sequence ID" value="QTA82911.1"/>
    <property type="molecule type" value="Genomic_DNA"/>
</dbReference>
<dbReference type="GO" id="GO:0015833">
    <property type="term" value="P:peptide transport"/>
    <property type="evidence" value="ECO:0007669"/>
    <property type="project" value="TreeGrafter"/>
</dbReference>
<evidence type="ECO:0000256" key="2">
    <source>
        <dbReference type="ARBA" id="ARBA00022448"/>
    </source>
</evidence>
<dbReference type="PIRSF" id="PIRSF002741">
    <property type="entry name" value="MppA"/>
    <property type="match status" value="1"/>
</dbReference>
<dbReference type="CDD" id="cd08498">
    <property type="entry name" value="PBP2_NikA_DppA_OppA_like_2"/>
    <property type="match status" value="1"/>
</dbReference>
<evidence type="ECO:0000256" key="1">
    <source>
        <dbReference type="ARBA" id="ARBA00005695"/>
    </source>
</evidence>
<organism evidence="5 6">
    <name type="scientific">Desulfonema limicola</name>
    <dbReference type="NCBI Taxonomy" id="45656"/>
    <lineage>
        <taxon>Bacteria</taxon>
        <taxon>Pseudomonadati</taxon>
        <taxon>Thermodesulfobacteriota</taxon>
        <taxon>Desulfobacteria</taxon>
        <taxon>Desulfobacterales</taxon>
        <taxon>Desulfococcaceae</taxon>
        <taxon>Desulfonema</taxon>
    </lineage>
</organism>
<gene>
    <name evidence="5" type="ORF">dnl_52970</name>
</gene>
<evidence type="ECO:0000256" key="3">
    <source>
        <dbReference type="ARBA" id="ARBA00022729"/>
    </source>
</evidence>
<dbReference type="PANTHER" id="PTHR30290">
    <property type="entry name" value="PERIPLASMIC BINDING COMPONENT OF ABC TRANSPORTER"/>
    <property type="match status" value="1"/>
</dbReference>
<dbReference type="AlphaFoldDB" id="A0A975BCM1"/>
<dbReference type="Gene3D" id="3.90.76.10">
    <property type="entry name" value="Dipeptide-binding Protein, Domain 1"/>
    <property type="match status" value="1"/>
</dbReference>
<evidence type="ECO:0000313" key="6">
    <source>
        <dbReference type="Proteomes" id="UP000663720"/>
    </source>
</evidence>
<name>A0A975BCM1_9BACT</name>
<accession>A0A975BCM1</accession>
<protein>
    <submittedName>
        <fullName evidence="5">Extracellular solute-binding protein, family 5</fullName>
    </submittedName>
</protein>
<dbReference type="Proteomes" id="UP000663720">
    <property type="component" value="Chromosome"/>
</dbReference>
<comment type="similarity">
    <text evidence="1">Belongs to the bacterial solute-binding protein 5 family.</text>
</comment>
<keyword evidence="2" id="KW-0813">Transport</keyword>
<dbReference type="GO" id="GO:0030288">
    <property type="term" value="C:outer membrane-bounded periplasmic space"/>
    <property type="evidence" value="ECO:0007669"/>
    <property type="project" value="UniProtKB-ARBA"/>
</dbReference>
<dbReference type="InterPro" id="IPR000914">
    <property type="entry name" value="SBP_5_dom"/>
</dbReference>
<feature type="domain" description="Solute-binding protein family 5" evidence="4">
    <location>
        <begin position="68"/>
        <end position="437"/>
    </location>
</feature>
<reference evidence="5" key="1">
    <citation type="journal article" date="2021" name="Microb. Physiol.">
        <title>Proteogenomic Insights into the Physiology of Marine, Sulfate-Reducing, Filamentous Desulfonema limicola and Desulfonema magnum.</title>
        <authorList>
            <person name="Schnaars V."/>
            <person name="Wohlbrand L."/>
            <person name="Scheve S."/>
            <person name="Hinrichs C."/>
            <person name="Reinhardt R."/>
            <person name="Rabus R."/>
        </authorList>
    </citation>
    <scope>NUCLEOTIDE SEQUENCE</scope>
    <source>
        <strain evidence="5">5ac10</strain>
    </source>
</reference>
<evidence type="ECO:0000259" key="4">
    <source>
        <dbReference type="Pfam" id="PF00496"/>
    </source>
</evidence>
<dbReference type="PROSITE" id="PS01040">
    <property type="entry name" value="SBP_BACTERIAL_5"/>
    <property type="match status" value="1"/>
</dbReference>
<sequence length="524" mass="57961">MLKQFYQIFLFIMVLIIMSQNAAGKDLTIGTQSEPSIDPHFLYLSTNIAYSKHIFGRLVDRDENGRRIPDLAVSWNAIDDNTWEFKLRKGVKFHDGSEFTAQDVVFSFERIPSLPNNPGSYANSISGIVSTEIIDPHTIIIKTDKPNPVLPSQLHNAAIVSKKHAAHAGSNDFASGKAAIGTGPYKFVKYIPGDRLVLERFEDYWGNKPAYKNVTFRIISNDAVRTAALLGGDIDMIDNVPPASVKLLEKKGVSVFKHPSDRVIFLTCDTVRDQSPFVTDKDGNPMEKNPLKDIRVRKAIAKSIHHKALTQGVMEGLAIPANQLIPEGWFSYNPDIKSEEYDPQGAAELLKEAGYPDGFGLTIHGTNNRYVNDAKVCQAVAQMLSRIGIKMKVETLPKSVFFSQMPFPKQAYSFWLLGWGNAGVGESSKGLLTVVHSFDKQKGTGTYNGGCYNPRLDILAEKAAATVDEAQREILLKEAMAVAMNDYNPIPLYTQYSLMAAKKGITVTPRADEQTLAMNARPSE</sequence>
<dbReference type="Gene3D" id="3.40.190.10">
    <property type="entry name" value="Periplasmic binding protein-like II"/>
    <property type="match status" value="1"/>
</dbReference>